<accession>A0A9Q1K3H9</accession>
<gene>
    <name evidence="1" type="ORF">Cgig2_001142</name>
</gene>
<comment type="caution">
    <text evidence="1">The sequence shown here is derived from an EMBL/GenBank/DDBJ whole genome shotgun (WGS) entry which is preliminary data.</text>
</comment>
<dbReference type="PANTHER" id="PTHR34278">
    <property type="entry name" value="PROTEIN THI031, PUTATIVE-RELATED"/>
    <property type="match status" value="1"/>
</dbReference>
<dbReference type="OrthoDB" id="663108at2759"/>
<dbReference type="PANTHER" id="PTHR34278:SF1">
    <property type="entry name" value="PROTEIN THI031, PUTATIVE-RELATED"/>
    <property type="match status" value="1"/>
</dbReference>
<reference evidence="1" key="1">
    <citation type="submission" date="2022-04" db="EMBL/GenBank/DDBJ databases">
        <title>Carnegiea gigantea Genome sequencing and assembly v2.</title>
        <authorList>
            <person name="Copetti D."/>
            <person name="Sanderson M.J."/>
            <person name="Burquez A."/>
            <person name="Wojciechowski M.F."/>
        </authorList>
    </citation>
    <scope>NUCLEOTIDE SEQUENCE</scope>
    <source>
        <strain evidence="1">SGP5-SGP5p</strain>
        <tissue evidence="1">Aerial part</tissue>
    </source>
</reference>
<proteinExistence type="predicted"/>
<dbReference type="AlphaFoldDB" id="A0A9Q1K3H9"/>
<protein>
    <submittedName>
        <fullName evidence="1">Uncharacterized protein</fullName>
    </submittedName>
</protein>
<evidence type="ECO:0000313" key="2">
    <source>
        <dbReference type="Proteomes" id="UP001153076"/>
    </source>
</evidence>
<name>A0A9Q1K3H9_9CARY</name>
<keyword evidence="2" id="KW-1185">Reference proteome</keyword>
<dbReference type="Proteomes" id="UP001153076">
    <property type="component" value="Unassembled WGS sequence"/>
</dbReference>
<sequence>MKREGRPHGMVRTFTFLPSPINPRPGTRILNKLDSPPVAGIFAKVSSKPTNHSKFTGKCERARCSDCHIHPVGKSKEKSKGTQKSRASDAALNYKLVTWRVMSDRDPGSRKLPVASGYSASQILEELADEDQFDYDDHDDDGNVDHVDGYDTEDNCNDQVVEDVNGTCDVIDVDDGDADVDVDVDHEEDDDVINFYDVGVVWDPVEDDEGWSLVVTGRTLDVAKMEC</sequence>
<organism evidence="1 2">
    <name type="scientific">Carnegiea gigantea</name>
    <dbReference type="NCBI Taxonomy" id="171969"/>
    <lineage>
        <taxon>Eukaryota</taxon>
        <taxon>Viridiplantae</taxon>
        <taxon>Streptophyta</taxon>
        <taxon>Embryophyta</taxon>
        <taxon>Tracheophyta</taxon>
        <taxon>Spermatophyta</taxon>
        <taxon>Magnoliopsida</taxon>
        <taxon>eudicotyledons</taxon>
        <taxon>Gunneridae</taxon>
        <taxon>Pentapetalae</taxon>
        <taxon>Caryophyllales</taxon>
        <taxon>Cactineae</taxon>
        <taxon>Cactaceae</taxon>
        <taxon>Cactoideae</taxon>
        <taxon>Echinocereeae</taxon>
        <taxon>Carnegiea</taxon>
    </lineage>
</organism>
<evidence type="ECO:0000313" key="1">
    <source>
        <dbReference type="EMBL" id="KAJ8436115.1"/>
    </source>
</evidence>
<dbReference type="EMBL" id="JAKOGI010000364">
    <property type="protein sequence ID" value="KAJ8436115.1"/>
    <property type="molecule type" value="Genomic_DNA"/>
</dbReference>